<dbReference type="EC" id="5.1.1.1" evidence="4"/>
<sequence length="397" mass="42173">MREVVTNAMRPVWAEVSASKLTRNLRAVQATAGVDVLAVVKADGYGHGAVECAPVLAAAGAKWLGVTSVEEGVRVRQALGILPQGIAPRVLVMCGVWAGEAVAAIRYALTPVVWEPYHLDLMEAEAKKLGLRDVAVHVEVDTGMARQGVRPGAQMAALLQRFGPESRLKLEGVMSHLASAEIVHGAQTESQMARFACALEQVRETGLRPALVHVGNTSAVDCGVVMPQLRVMAESLGAMPMTRAGLALYGYALDLEGGAPELHPEPVMTWKTRVVSLREVQAGDHVGYGGTFTAVKTMRLALLPVGYADGLRRELSSPAGAVLLHGRRAAVVGRVSMDLTIVDVTEIPGVEIGEEAVLIGAQGAERIGAEEHARWAETIPYEIICGISERVSRVIVD</sequence>
<evidence type="ECO:0000256" key="3">
    <source>
        <dbReference type="ARBA" id="ARBA00023235"/>
    </source>
</evidence>
<dbReference type="Gene3D" id="2.40.37.10">
    <property type="entry name" value="Lyase, Ornithine Decarboxylase, Chain A, domain 1"/>
    <property type="match status" value="1"/>
</dbReference>
<dbReference type="HOGENOM" id="CLU_028393_2_2_0"/>
<evidence type="ECO:0000256" key="1">
    <source>
        <dbReference type="ARBA" id="ARBA00001933"/>
    </source>
</evidence>
<dbReference type="InterPro" id="IPR020622">
    <property type="entry name" value="Ala_racemase_pyridoxalP-BS"/>
</dbReference>
<dbReference type="SMART" id="SM01005">
    <property type="entry name" value="Ala_racemase_C"/>
    <property type="match status" value="1"/>
</dbReference>
<evidence type="ECO:0000256" key="5">
    <source>
        <dbReference type="PIRSR" id="PIRSR600821-50"/>
    </source>
</evidence>
<evidence type="ECO:0000313" key="8">
    <source>
        <dbReference type="EMBL" id="ADV84824.1"/>
    </source>
</evidence>
<gene>
    <name evidence="8" type="ordered locus">AciPR4_4076</name>
</gene>
<dbReference type="PROSITE" id="PS00395">
    <property type="entry name" value="ALANINE_RACEMASE"/>
    <property type="match status" value="1"/>
</dbReference>
<organism evidence="8 9">
    <name type="scientific">Terriglobus saanensis (strain ATCC BAA-1853 / DSM 23119 / SP1PR4)</name>
    <dbReference type="NCBI Taxonomy" id="401053"/>
    <lineage>
        <taxon>Bacteria</taxon>
        <taxon>Pseudomonadati</taxon>
        <taxon>Acidobacteriota</taxon>
        <taxon>Terriglobia</taxon>
        <taxon>Terriglobales</taxon>
        <taxon>Acidobacteriaceae</taxon>
        <taxon>Terriglobus</taxon>
    </lineage>
</organism>
<evidence type="ECO:0000259" key="7">
    <source>
        <dbReference type="SMART" id="SM01005"/>
    </source>
</evidence>
<feature type="domain" description="Alanine racemase C-terminal" evidence="7">
    <location>
        <begin position="267"/>
        <end position="396"/>
    </location>
</feature>
<evidence type="ECO:0000256" key="2">
    <source>
        <dbReference type="ARBA" id="ARBA00022898"/>
    </source>
</evidence>
<dbReference type="UniPathway" id="UPA00042">
    <property type="reaction ID" value="UER00497"/>
</dbReference>
<dbReference type="Pfam" id="PF01168">
    <property type="entry name" value="Ala_racemase_N"/>
    <property type="match status" value="1"/>
</dbReference>
<keyword evidence="3 4" id="KW-0413">Isomerase</keyword>
<evidence type="ECO:0000313" key="9">
    <source>
        <dbReference type="Proteomes" id="UP000006844"/>
    </source>
</evidence>
<dbReference type="NCBIfam" id="TIGR00492">
    <property type="entry name" value="alr"/>
    <property type="match status" value="1"/>
</dbReference>
<dbReference type="eggNOG" id="COG0787">
    <property type="taxonomic scope" value="Bacteria"/>
</dbReference>
<accession>E8V4K0</accession>
<dbReference type="GO" id="GO:0030632">
    <property type="term" value="P:D-alanine biosynthetic process"/>
    <property type="evidence" value="ECO:0007669"/>
    <property type="project" value="UniProtKB-UniRule"/>
</dbReference>
<comment type="cofactor">
    <cofactor evidence="1 4 5">
        <name>pyridoxal 5'-phosphate</name>
        <dbReference type="ChEBI" id="CHEBI:597326"/>
    </cofactor>
</comment>
<protein>
    <recommendedName>
        <fullName evidence="4">Alanine racemase</fullName>
        <ecNumber evidence="4">5.1.1.1</ecNumber>
    </recommendedName>
</protein>
<feature type="binding site" evidence="4 6">
    <location>
        <position position="146"/>
    </location>
    <ligand>
        <name>substrate</name>
    </ligand>
</feature>
<dbReference type="InterPro" id="IPR000821">
    <property type="entry name" value="Ala_racemase"/>
</dbReference>
<feature type="binding site" evidence="4 6">
    <location>
        <position position="337"/>
    </location>
    <ligand>
        <name>substrate</name>
    </ligand>
</feature>
<reference evidence="8 9" key="1">
    <citation type="journal article" date="2012" name="Stand. Genomic Sci.">
        <title>Complete genome sequence of Terriglobus saanensis type strain SP1PR4(T), an Acidobacteria from tundra soil.</title>
        <authorList>
            <person name="Rawat S.R."/>
            <person name="Mannisto M.K."/>
            <person name="Starovoytov V."/>
            <person name="Goodwin L."/>
            <person name="Nolan M."/>
            <person name="Hauser L."/>
            <person name="Land M."/>
            <person name="Davenport K.W."/>
            <person name="Woyke T."/>
            <person name="Haggblom M.M."/>
        </authorList>
    </citation>
    <scope>NUCLEOTIDE SEQUENCE</scope>
    <source>
        <strain evidence="9">ATCC BAA-1853 / DSM 23119 / SP1PR4</strain>
    </source>
</reference>
<dbReference type="PANTHER" id="PTHR30511:SF0">
    <property type="entry name" value="ALANINE RACEMASE, CATABOLIC-RELATED"/>
    <property type="match status" value="1"/>
</dbReference>
<dbReference type="Gene3D" id="3.20.20.10">
    <property type="entry name" value="Alanine racemase"/>
    <property type="match status" value="1"/>
</dbReference>
<proteinExistence type="inferred from homology"/>
<dbReference type="OrthoDB" id="9813814at2"/>
<comment type="similarity">
    <text evidence="4">Belongs to the alanine racemase family.</text>
</comment>
<dbReference type="SUPFAM" id="SSF50621">
    <property type="entry name" value="Alanine racemase C-terminal domain-like"/>
    <property type="match status" value="1"/>
</dbReference>
<dbReference type="PANTHER" id="PTHR30511">
    <property type="entry name" value="ALANINE RACEMASE"/>
    <property type="match status" value="1"/>
</dbReference>
<dbReference type="InterPro" id="IPR011079">
    <property type="entry name" value="Ala_racemase_C"/>
</dbReference>
<dbReference type="Pfam" id="PF00842">
    <property type="entry name" value="Ala_racemase_C"/>
    <property type="match status" value="1"/>
</dbReference>
<dbReference type="GO" id="GO:0030170">
    <property type="term" value="F:pyridoxal phosphate binding"/>
    <property type="evidence" value="ECO:0007669"/>
    <property type="project" value="UniProtKB-UniRule"/>
</dbReference>
<dbReference type="Proteomes" id="UP000006844">
    <property type="component" value="Chromosome"/>
</dbReference>
<dbReference type="GO" id="GO:0005829">
    <property type="term" value="C:cytosol"/>
    <property type="evidence" value="ECO:0007669"/>
    <property type="project" value="TreeGrafter"/>
</dbReference>
<dbReference type="KEGG" id="tsa:AciPR4_4076"/>
<feature type="active site" description="Proton acceptor; specific for L-alanine" evidence="4">
    <location>
        <position position="288"/>
    </location>
</feature>
<dbReference type="STRING" id="401053.AciPR4_4076"/>
<dbReference type="InterPro" id="IPR029066">
    <property type="entry name" value="PLP-binding_barrel"/>
</dbReference>
<dbReference type="EMBL" id="CP002467">
    <property type="protein sequence ID" value="ADV84824.1"/>
    <property type="molecule type" value="Genomic_DNA"/>
</dbReference>
<feature type="modified residue" description="N6-(pyridoxal phosphate)lysine" evidence="4 5">
    <location>
        <position position="41"/>
    </location>
</feature>
<comment type="pathway">
    <text evidence="4">Amino-acid biosynthesis; D-alanine biosynthesis; D-alanine from L-alanine: step 1/1.</text>
</comment>
<dbReference type="InterPro" id="IPR009006">
    <property type="entry name" value="Ala_racemase/Decarboxylase_C"/>
</dbReference>
<dbReference type="InterPro" id="IPR001608">
    <property type="entry name" value="Ala_racemase_N"/>
</dbReference>
<comment type="function">
    <text evidence="4">Catalyzes the interconversion of L-alanine and D-alanine. May also act on other amino acids.</text>
</comment>
<name>E8V4K0_TERSS</name>
<dbReference type="SUPFAM" id="SSF51419">
    <property type="entry name" value="PLP-binding barrel"/>
    <property type="match status" value="1"/>
</dbReference>
<dbReference type="CDD" id="cd00430">
    <property type="entry name" value="PLPDE_III_AR"/>
    <property type="match status" value="1"/>
</dbReference>
<evidence type="ECO:0000256" key="6">
    <source>
        <dbReference type="PIRSR" id="PIRSR600821-52"/>
    </source>
</evidence>
<feature type="active site" description="Proton acceptor; specific for D-alanine" evidence="4">
    <location>
        <position position="41"/>
    </location>
</feature>
<dbReference type="HAMAP" id="MF_01201">
    <property type="entry name" value="Ala_racemase"/>
    <property type="match status" value="1"/>
</dbReference>
<comment type="catalytic activity">
    <reaction evidence="4">
        <text>L-alanine = D-alanine</text>
        <dbReference type="Rhea" id="RHEA:20249"/>
        <dbReference type="ChEBI" id="CHEBI:57416"/>
        <dbReference type="ChEBI" id="CHEBI:57972"/>
        <dbReference type="EC" id="5.1.1.1"/>
    </reaction>
</comment>
<evidence type="ECO:0000256" key="4">
    <source>
        <dbReference type="HAMAP-Rule" id="MF_01201"/>
    </source>
</evidence>
<dbReference type="AlphaFoldDB" id="E8V4K0"/>
<dbReference type="PRINTS" id="PR00992">
    <property type="entry name" value="ALARACEMASE"/>
</dbReference>
<keyword evidence="9" id="KW-1185">Reference proteome</keyword>
<keyword evidence="2 4" id="KW-0663">Pyridoxal phosphate</keyword>
<dbReference type="GO" id="GO:0008784">
    <property type="term" value="F:alanine racemase activity"/>
    <property type="evidence" value="ECO:0007669"/>
    <property type="project" value="UniProtKB-UniRule"/>
</dbReference>